<evidence type="ECO:0000256" key="8">
    <source>
        <dbReference type="ARBA" id="ARBA00023163"/>
    </source>
</evidence>
<dbReference type="PROSITE" id="PS51030">
    <property type="entry name" value="NUCLEAR_REC_DBD_2"/>
    <property type="match status" value="1"/>
</dbReference>
<dbReference type="PRINTS" id="PR00047">
    <property type="entry name" value="STROIDFINGER"/>
</dbReference>
<evidence type="ECO:0000256" key="5">
    <source>
        <dbReference type="ARBA" id="ARBA00022833"/>
    </source>
</evidence>
<dbReference type="Proteomes" id="UP000887563">
    <property type="component" value="Unplaced"/>
</dbReference>
<keyword evidence="8" id="KW-0804">Transcription</keyword>
<dbReference type="GO" id="GO:0005634">
    <property type="term" value="C:nucleus"/>
    <property type="evidence" value="ECO:0007669"/>
    <property type="project" value="UniProtKB-SubCell"/>
</dbReference>
<keyword evidence="10" id="KW-0539">Nucleus</keyword>
<name>A0A914MP64_MELIC</name>
<dbReference type="FunFam" id="3.30.50.10:FF:000030">
    <property type="entry name" value="Nuclear Hormone Receptor family"/>
    <property type="match status" value="1"/>
</dbReference>
<keyword evidence="5" id="KW-0862">Zinc</keyword>
<dbReference type="WBParaSite" id="Minc3s02321g29450">
    <property type="protein sequence ID" value="Minc3s02321g29450"/>
    <property type="gene ID" value="Minc3s02321g29450"/>
</dbReference>
<dbReference type="Pfam" id="PF00105">
    <property type="entry name" value="zf-C4"/>
    <property type="match status" value="1"/>
</dbReference>
<evidence type="ECO:0000256" key="1">
    <source>
        <dbReference type="ARBA" id="ARBA00004123"/>
    </source>
</evidence>
<dbReference type="CDD" id="cd06960">
    <property type="entry name" value="NR_DBD_HNF4A"/>
    <property type="match status" value="1"/>
</dbReference>
<keyword evidence="12" id="KW-1185">Reference proteome</keyword>
<evidence type="ECO:0000256" key="4">
    <source>
        <dbReference type="ARBA" id="ARBA00022771"/>
    </source>
</evidence>
<reference evidence="13" key="1">
    <citation type="submission" date="2022-11" db="UniProtKB">
        <authorList>
            <consortium name="WormBaseParasite"/>
        </authorList>
    </citation>
    <scope>IDENTIFICATION</scope>
</reference>
<evidence type="ECO:0000256" key="7">
    <source>
        <dbReference type="ARBA" id="ARBA00023125"/>
    </source>
</evidence>
<evidence type="ECO:0000256" key="6">
    <source>
        <dbReference type="ARBA" id="ARBA00023015"/>
    </source>
</evidence>
<dbReference type="InterPro" id="IPR013088">
    <property type="entry name" value="Znf_NHR/GATA"/>
</dbReference>
<sequence length="99" mass="11352">MEKSCEVCGDVPFGKHYGVTACNGCKGFFRRSICNRRSYICRYGSTCPIVKEQRNACRACRLKKCFEAGMNPEAVKYEKNIEENNLRRKAKQEKTTQAN</sequence>
<evidence type="ECO:0000256" key="9">
    <source>
        <dbReference type="ARBA" id="ARBA00023170"/>
    </source>
</evidence>
<dbReference type="GO" id="GO:0000978">
    <property type="term" value="F:RNA polymerase II cis-regulatory region sequence-specific DNA binding"/>
    <property type="evidence" value="ECO:0007669"/>
    <property type="project" value="InterPro"/>
</dbReference>
<dbReference type="PANTHER" id="PTHR47630">
    <property type="entry name" value="NUCLEAR HORMONE RECEPTOR FAMILY-RELATED-RELATED"/>
    <property type="match status" value="1"/>
</dbReference>
<dbReference type="InterPro" id="IPR052499">
    <property type="entry name" value="C.elegans_NHRs"/>
</dbReference>
<comment type="similarity">
    <text evidence="2">Belongs to the nuclear hormone receptor family.</text>
</comment>
<dbReference type="GO" id="GO:0008270">
    <property type="term" value="F:zinc ion binding"/>
    <property type="evidence" value="ECO:0007669"/>
    <property type="project" value="UniProtKB-KW"/>
</dbReference>
<dbReference type="GO" id="GO:0003700">
    <property type="term" value="F:DNA-binding transcription factor activity"/>
    <property type="evidence" value="ECO:0007669"/>
    <property type="project" value="InterPro"/>
</dbReference>
<keyword evidence="3" id="KW-0479">Metal-binding</keyword>
<dbReference type="PROSITE" id="PS00031">
    <property type="entry name" value="NUCLEAR_REC_DBD_1"/>
    <property type="match status" value="1"/>
</dbReference>
<dbReference type="Gene3D" id="3.30.50.10">
    <property type="entry name" value="Erythroid Transcription Factor GATA-1, subunit A"/>
    <property type="match status" value="1"/>
</dbReference>
<evidence type="ECO:0000313" key="12">
    <source>
        <dbReference type="Proteomes" id="UP000887563"/>
    </source>
</evidence>
<accession>A0A914MP64</accession>
<keyword evidence="9" id="KW-0675">Receptor</keyword>
<feature type="domain" description="Nuclear receptor" evidence="11">
    <location>
        <begin position="2"/>
        <end position="77"/>
    </location>
</feature>
<evidence type="ECO:0000256" key="10">
    <source>
        <dbReference type="ARBA" id="ARBA00023242"/>
    </source>
</evidence>
<dbReference type="InterPro" id="IPR049636">
    <property type="entry name" value="HNF4-like_DBD"/>
</dbReference>
<proteinExistence type="inferred from homology"/>
<dbReference type="InterPro" id="IPR001628">
    <property type="entry name" value="Znf_hrmn_rcpt"/>
</dbReference>
<evidence type="ECO:0000256" key="2">
    <source>
        <dbReference type="ARBA" id="ARBA00005993"/>
    </source>
</evidence>
<evidence type="ECO:0000313" key="13">
    <source>
        <dbReference type="WBParaSite" id="Minc3s02321g29450"/>
    </source>
</evidence>
<dbReference type="AlphaFoldDB" id="A0A914MP64"/>
<dbReference type="SUPFAM" id="SSF57716">
    <property type="entry name" value="Glucocorticoid receptor-like (DNA-binding domain)"/>
    <property type="match status" value="1"/>
</dbReference>
<keyword evidence="4" id="KW-0863">Zinc-finger</keyword>
<protein>
    <submittedName>
        <fullName evidence="13">Nuclear receptor domain-containing protein</fullName>
    </submittedName>
</protein>
<organism evidence="12 13">
    <name type="scientific">Meloidogyne incognita</name>
    <name type="common">Southern root-knot nematode worm</name>
    <name type="synonym">Oxyuris incognita</name>
    <dbReference type="NCBI Taxonomy" id="6306"/>
    <lineage>
        <taxon>Eukaryota</taxon>
        <taxon>Metazoa</taxon>
        <taxon>Ecdysozoa</taxon>
        <taxon>Nematoda</taxon>
        <taxon>Chromadorea</taxon>
        <taxon>Rhabditida</taxon>
        <taxon>Tylenchina</taxon>
        <taxon>Tylenchomorpha</taxon>
        <taxon>Tylenchoidea</taxon>
        <taxon>Meloidogynidae</taxon>
        <taxon>Meloidogyninae</taxon>
        <taxon>Meloidogyne</taxon>
        <taxon>Meloidogyne incognita group</taxon>
    </lineage>
</organism>
<keyword evidence="6" id="KW-0805">Transcription regulation</keyword>
<comment type="subcellular location">
    <subcellularLocation>
        <location evidence="1">Nucleus</location>
    </subcellularLocation>
</comment>
<dbReference type="SMART" id="SM00399">
    <property type="entry name" value="ZnF_C4"/>
    <property type="match status" value="1"/>
</dbReference>
<evidence type="ECO:0000259" key="11">
    <source>
        <dbReference type="PROSITE" id="PS51030"/>
    </source>
</evidence>
<keyword evidence="7" id="KW-0238">DNA-binding</keyword>
<evidence type="ECO:0000256" key="3">
    <source>
        <dbReference type="ARBA" id="ARBA00022723"/>
    </source>
</evidence>